<feature type="transmembrane region" description="Helical" evidence="13">
    <location>
        <begin position="97"/>
        <end position="119"/>
    </location>
</feature>
<evidence type="ECO:0000313" key="15">
    <source>
        <dbReference type="Proteomes" id="UP000824049"/>
    </source>
</evidence>
<keyword evidence="5" id="KW-0813">Transport</keyword>
<evidence type="ECO:0000256" key="9">
    <source>
        <dbReference type="ARBA" id="ARBA00022989"/>
    </source>
</evidence>
<dbReference type="PIRSF" id="PIRSF006603">
    <property type="entry name" value="DinF"/>
    <property type="match status" value="1"/>
</dbReference>
<keyword evidence="11 13" id="KW-0472">Membrane</keyword>
<dbReference type="PANTHER" id="PTHR43298:SF2">
    <property type="entry name" value="FMN_FAD EXPORTER YEEO-RELATED"/>
    <property type="match status" value="1"/>
</dbReference>
<dbReference type="InterPro" id="IPR050222">
    <property type="entry name" value="MATE_MdtK"/>
</dbReference>
<feature type="transmembrane region" description="Helical" evidence="13">
    <location>
        <begin position="385"/>
        <end position="405"/>
    </location>
</feature>
<dbReference type="GO" id="GO:0005886">
    <property type="term" value="C:plasma membrane"/>
    <property type="evidence" value="ECO:0007669"/>
    <property type="project" value="UniProtKB-SubCell"/>
</dbReference>
<dbReference type="Pfam" id="PF01554">
    <property type="entry name" value="MatE"/>
    <property type="match status" value="2"/>
</dbReference>
<name>A0A9D2J8C0_9FIRM</name>
<reference evidence="14" key="2">
    <citation type="submission" date="2021-04" db="EMBL/GenBank/DDBJ databases">
        <authorList>
            <person name="Gilroy R."/>
        </authorList>
    </citation>
    <scope>NUCLEOTIDE SEQUENCE</scope>
    <source>
        <strain evidence="14">CHK179-28034</strain>
    </source>
</reference>
<dbReference type="InterPro" id="IPR048279">
    <property type="entry name" value="MdtK-like"/>
</dbReference>
<evidence type="ECO:0000256" key="2">
    <source>
        <dbReference type="ARBA" id="ARBA00004651"/>
    </source>
</evidence>
<accession>A0A9D2J8C0</accession>
<evidence type="ECO:0000256" key="11">
    <source>
        <dbReference type="ARBA" id="ARBA00023136"/>
    </source>
</evidence>
<dbReference type="Proteomes" id="UP000824049">
    <property type="component" value="Unassembled WGS sequence"/>
</dbReference>
<keyword evidence="9 13" id="KW-1133">Transmembrane helix</keyword>
<proteinExistence type="inferred from homology"/>
<dbReference type="PANTHER" id="PTHR43298">
    <property type="entry name" value="MULTIDRUG RESISTANCE PROTEIN NORM-RELATED"/>
    <property type="match status" value="1"/>
</dbReference>
<comment type="subcellular location">
    <subcellularLocation>
        <location evidence="2">Cell membrane</location>
        <topology evidence="2">Multi-pass membrane protein</topology>
    </subcellularLocation>
</comment>
<evidence type="ECO:0000256" key="1">
    <source>
        <dbReference type="ARBA" id="ARBA00003408"/>
    </source>
</evidence>
<sequence length="444" mass="47694">MKNAGLTEGNVTKKILFFALPLLGSSLIQQLYTTVDLVFVGQFLGTEASAAVGASSLIITCLVGFFTGMAVGTSVFTAQYFGGKRWEELRRLIQTMFLVGIGGGIILMIIGISGAEIFLTAMGTPENIMRQAVLYLKVYMSGMVPIVLYNLMSGIIRALGDSGNPMFFQCVGGVLNIIGDYVCIVVLKMGVEGTAIATVISQAVAAICAVVYLVRLRSPYALRLSESGFYGREFVNVLRVGVPAGVQSIVITFSNIMIQSQINTLGVTSIAAFTVYFRTEMVMYLPILALGQAVVSFIGQNYGAGKTDRIRQGNRVCMAGGSAVIIAAGIVLMLTAPIYLHIFTKDAAVIEQTASVIRTTFPFYFLYVILECLSGNLRGYGKAAAPMLVTIISFCGLRILFMLTAMEVKPSVQSVALSYPVSWAAAVILLAFVVRRFNNRGGKM</sequence>
<dbReference type="GO" id="GO:0006811">
    <property type="term" value="P:monoatomic ion transport"/>
    <property type="evidence" value="ECO:0007669"/>
    <property type="project" value="UniProtKB-KW"/>
</dbReference>
<evidence type="ECO:0000256" key="3">
    <source>
        <dbReference type="ARBA" id="ARBA00010199"/>
    </source>
</evidence>
<evidence type="ECO:0000256" key="12">
    <source>
        <dbReference type="ARBA" id="ARBA00031636"/>
    </source>
</evidence>
<dbReference type="GO" id="GO:0015297">
    <property type="term" value="F:antiporter activity"/>
    <property type="evidence" value="ECO:0007669"/>
    <property type="project" value="UniProtKB-KW"/>
</dbReference>
<evidence type="ECO:0000256" key="5">
    <source>
        <dbReference type="ARBA" id="ARBA00022448"/>
    </source>
</evidence>
<feature type="transmembrane region" description="Helical" evidence="13">
    <location>
        <begin position="15"/>
        <end position="32"/>
    </location>
</feature>
<dbReference type="EMBL" id="DXBR01000090">
    <property type="protein sequence ID" value="HIZ40223.1"/>
    <property type="molecule type" value="Genomic_DNA"/>
</dbReference>
<reference evidence="14" key="1">
    <citation type="journal article" date="2021" name="PeerJ">
        <title>Extensive microbial diversity within the chicken gut microbiome revealed by metagenomics and culture.</title>
        <authorList>
            <person name="Gilroy R."/>
            <person name="Ravi A."/>
            <person name="Getino M."/>
            <person name="Pursley I."/>
            <person name="Horton D.L."/>
            <person name="Alikhan N.F."/>
            <person name="Baker D."/>
            <person name="Gharbi K."/>
            <person name="Hall N."/>
            <person name="Watson M."/>
            <person name="Adriaenssens E.M."/>
            <person name="Foster-Nyarko E."/>
            <person name="Jarju S."/>
            <person name="Secka A."/>
            <person name="Antonio M."/>
            <person name="Oren A."/>
            <person name="Chaudhuri R.R."/>
            <person name="La Ragione R."/>
            <person name="Hildebrand F."/>
            <person name="Pallen M.J."/>
        </authorList>
    </citation>
    <scope>NUCLEOTIDE SEQUENCE</scope>
    <source>
        <strain evidence="14">CHK179-28034</strain>
    </source>
</reference>
<keyword evidence="10" id="KW-0406">Ion transport</keyword>
<comment type="function">
    <text evidence="1">Multidrug efflux pump.</text>
</comment>
<feature type="transmembrane region" description="Helical" evidence="13">
    <location>
        <begin position="193"/>
        <end position="214"/>
    </location>
</feature>
<feature type="transmembrane region" description="Helical" evidence="13">
    <location>
        <begin position="417"/>
        <end position="434"/>
    </location>
</feature>
<dbReference type="InterPro" id="IPR002528">
    <property type="entry name" value="MATE_fam"/>
</dbReference>
<comment type="caution">
    <text evidence="14">The sequence shown here is derived from an EMBL/GenBank/DDBJ whole genome shotgun (WGS) entry which is preliminary data.</text>
</comment>
<evidence type="ECO:0000256" key="6">
    <source>
        <dbReference type="ARBA" id="ARBA00022449"/>
    </source>
</evidence>
<feature type="transmembrane region" description="Helical" evidence="13">
    <location>
        <begin position="316"/>
        <end position="342"/>
    </location>
</feature>
<comment type="similarity">
    <text evidence="3">Belongs to the multi antimicrobial extrusion (MATE) (TC 2.A.66.1) family.</text>
</comment>
<evidence type="ECO:0000256" key="10">
    <source>
        <dbReference type="ARBA" id="ARBA00023065"/>
    </source>
</evidence>
<feature type="transmembrane region" description="Helical" evidence="13">
    <location>
        <begin position="139"/>
        <end position="159"/>
    </location>
</feature>
<evidence type="ECO:0000256" key="4">
    <source>
        <dbReference type="ARBA" id="ARBA00020268"/>
    </source>
</evidence>
<feature type="transmembrane region" description="Helical" evidence="13">
    <location>
        <begin position="354"/>
        <end position="373"/>
    </location>
</feature>
<dbReference type="NCBIfam" id="TIGR00797">
    <property type="entry name" value="matE"/>
    <property type="match status" value="1"/>
</dbReference>
<evidence type="ECO:0000256" key="8">
    <source>
        <dbReference type="ARBA" id="ARBA00022692"/>
    </source>
</evidence>
<gene>
    <name evidence="14" type="ORF">H9968_09980</name>
</gene>
<dbReference type="CDD" id="cd13138">
    <property type="entry name" value="MATE_yoeA_like"/>
    <property type="match status" value="1"/>
</dbReference>
<evidence type="ECO:0000256" key="13">
    <source>
        <dbReference type="SAM" id="Phobius"/>
    </source>
</evidence>
<protein>
    <recommendedName>
        <fullName evidence="4">Probable multidrug resistance protein NorM</fullName>
    </recommendedName>
    <alternativeName>
        <fullName evidence="12">Multidrug-efflux transporter</fullName>
    </alternativeName>
</protein>
<keyword evidence="7" id="KW-1003">Cell membrane</keyword>
<evidence type="ECO:0000313" key="14">
    <source>
        <dbReference type="EMBL" id="HIZ40223.1"/>
    </source>
</evidence>
<feature type="transmembrane region" description="Helical" evidence="13">
    <location>
        <begin position="52"/>
        <end position="76"/>
    </location>
</feature>
<dbReference type="AlphaFoldDB" id="A0A9D2J8C0"/>
<keyword evidence="8 13" id="KW-0812">Transmembrane</keyword>
<keyword evidence="6" id="KW-0050">Antiport</keyword>
<organism evidence="14 15">
    <name type="scientific">Candidatus Anaerobutyricum stercoris</name>
    <dbReference type="NCBI Taxonomy" id="2838457"/>
    <lineage>
        <taxon>Bacteria</taxon>
        <taxon>Bacillati</taxon>
        <taxon>Bacillota</taxon>
        <taxon>Clostridia</taxon>
        <taxon>Lachnospirales</taxon>
        <taxon>Lachnospiraceae</taxon>
        <taxon>Anaerobutyricum</taxon>
    </lineage>
</organism>
<feature type="transmembrane region" description="Helical" evidence="13">
    <location>
        <begin position="283"/>
        <end position="304"/>
    </location>
</feature>
<feature type="transmembrane region" description="Helical" evidence="13">
    <location>
        <begin position="166"/>
        <end position="187"/>
    </location>
</feature>
<dbReference type="GO" id="GO:0042910">
    <property type="term" value="F:xenobiotic transmembrane transporter activity"/>
    <property type="evidence" value="ECO:0007669"/>
    <property type="project" value="InterPro"/>
</dbReference>
<evidence type="ECO:0000256" key="7">
    <source>
        <dbReference type="ARBA" id="ARBA00022475"/>
    </source>
</evidence>